<evidence type="ECO:0000313" key="7">
    <source>
        <dbReference type="EMBL" id="SVC93307.1"/>
    </source>
</evidence>
<keyword evidence="5 6" id="KW-0472">Membrane</keyword>
<proteinExistence type="inferred from homology"/>
<dbReference type="InterPro" id="IPR005226">
    <property type="entry name" value="UPF0014_fam"/>
</dbReference>
<dbReference type="PANTHER" id="PTHR30028:SF0">
    <property type="entry name" value="PROTEIN ALUMINUM SENSITIVE 3"/>
    <property type="match status" value="1"/>
</dbReference>
<protein>
    <submittedName>
        <fullName evidence="7">Uncharacterized protein</fullName>
    </submittedName>
</protein>
<keyword evidence="4 6" id="KW-1133">Transmembrane helix</keyword>
<sequence>VDVGISALLLIINALLSIALRLGLAKQMIIAATRMVIQLLLVGLVLKALFDLASPLFTSVMALIMILFSGREVMARQSRQLTGWW</sequence>
<evidence type="ECO:0000256" key="2">
    <source>
        <dbReference type="ARBA" id="ARBA00005268"/>
    </source>
</evidence>
<comment type="similarity">
    <text evidence="2">Belongs to the UPF0014 family.</text>
</comment>
<evidence type="ECO:0000256" key="1">
    <source>
        <dbReference type="ARBA" id="ARBA00004141"/>
    </source>
</evidence>
<feature type="non-terminal residue" evidence="7">
    <location>
        <position position="1"/>
    </location>
</feature>
<feature type="transmembrane region" description="Helical" evidence="6">
    <location>
        <begin position="6"/>
        <end position="24"/>
    </location>
</feature>
<feature type="transmembrane region" description="Helical" evidence="6">
    <location>
        <begin position="31"/>
        <end position="50"/>
    </location>
</feature>
<name>A0A382R831_9ZZZZ</name>
<feature type="non-terminal residue" evidence="7">
    <location>
        <position position="85"/>
    </location>
</feature>
<evidence type="ECO:0000256" key="6">
    <source>
        <dbReference type="SAM" id="Phobius"/>
    </source>
</evidence>
<dbReference type="EMBL" id="UINC01119468">
    <property type="protein sequence ID" value="SVC93307.1"/>
    <property type="molecule type" value="Genomic_DNA"/>
</dbReference>
<accession>A0A382R831</accession>
<dbReference type="GO" id="GO:0005886">
    <property type="term" value="C:plasma membrane"/>
    <property type="evidence" value="ECO:0007669"/>
    <property type="project" value="TreeGrafter"/>
</dbReference>
<evidence type="ECO:0000256" key="4">
    <source>
        <dbReference type="ARBA" id="ARBA00022989"/>
    </source>
</evidence>
<comment type="subcellular location">
    <subcellularLocation>
        <location evidence="1">Membrane</location>
        <topology evidence="1">Multi-pass membrane protein</topology>
    </subcellularLocation>
</comment>
<dbReference type="Pfam" id="PF03649">
    <property type="entry name" value="UPF0014"/>
    <property type="match status" value="1"/>
</dbReference>
<dbReference type="PANTHER" id="PTHR30028">
    <property type="entry name" value="UPF0014 INNER MEMBRANE PROTEIN YBBM-RELATED"/>
    <property type="match status" value="1"/>
</dbReference>
<evidence type="ECO:0000256" key="3">
    <source>
        <dbReference type="ARBA" id="ARBA00022692"/>
    </source>
</evidence>
<dbReference type="AlphaFoldDB" id="A0A382R831"/>
<evidence type="ECO:0000256" key="5">
    <source>
        <dbReference type="ARBA" id="ARBA00023136"/>
    </source>
</evidence>
<keyword evidence="3 6" id="KW-0812">Transmembrane</keyword>
<reference evidence="7" key="1">
    <citation type="submission" date="2018-05" db="EMBL/GenBank/DDBJ databases">
        <authorList>
            <person name="Lanie J.A."/>
            <person name="Ng W.-L."/>
            <person name="Kazmierczak K.M."/>
            <person name="Andrzejewski T.M."/>
            <person name="Davidsen T.M."/>
            <person name="Wayne K.J."/>
            <person name="Tettelin H."/>
            <person name="Glass J.I."/>
            <person name="Rusch D."/>
            <person name="Podicherti R."/>
            <person name="Tsui H.-C.T."/>
            <person name="Winkler M.E."/>
        </authorList>
    </citation>
    <scope>NUCLEOTIDE SEQUENCE</scope>
</reference>
<organism evidence="7">
    <name type="scientific">marine metagenome</name>
    <dbReference type="NCBI Taxonomy" id="408172"/>
    <lineage>
        <taxon>unclassified sequences</taxon>
        <taxon>metagenomes</taxon>
        <taxon>ecological metagenomes</taxon>
    </lineage>
</organism>
<gene>
    <name evidence="7" type="ORF">METZ01_LOCUS346161</name>
</gene>